<name>A0ABS3D1X1_9ALTE</name>
<protein>
    <submittedName>
        <fullName evidence="1">Uncharacterized protein</fullName>
    </submittedName>
</protein>
<gene>
    <name evidence="1" type="ORF">J0A65_20940</name>
</gene>
<dbReference type="EMBL" id="JAFKCS010000053">
    <property type="protein sequence ID" value="MBN7822346.1"/>
    <property type="molecule type" value="Genomic_DNA"/>
</dbReference>
<proteinExistence type="predicted"/>
<dbReference type="RefSeq" id="WP_206596284.1">
    <property type="nucleotide sequence ID" value="NZ_JAFKCS010000053.1"/>
</dbReference>
<evidence type="ECO:0000313" key="1">
    <source>
        <dbReference type="EMBL" id="MBN7822346.1"/>
    </source>
</evidence>
<keyword evidence="2" id="KW-1185">Reference proteome</keyword>
<comment type="caution">
    <text evidence="1">The sequence shown here is derived from an EMBL/GenBank/DDBJ whole genome shotgun (WGS) entry which is preliminary data.</text>
</comment>
<dbReference type="Proteomes" id="UP000663992">
    <property type="component" value="Unassembled WGS sequence"/>
</dbReference>
<sequence>MAERSDASVYRFALYSGANKLGLAADRGQPVALFASQALAEAHGRKLYGELAEVVELSVEQDLAP</sequence>
<accession>A0ABS3D1X1</accession>
<evidence type="ECO:0000313" key="2">
    <source>
        <dbReference type="Proteomes" id="UP000663992"/>
    </source>
</evidence>
<organism evidence="1 2">
    <name type="scientific">Bowmanella yangjiangensis</name>
    <dbReference type="NCBI Taxonomy" id="2811230"/>
    <lineage>
        <taxon>Bacteria</taxon>
        <taxon>Pseudomonadati</taxon>
        <taxon>Pseudomonadota</taxon>
        <taxon>Gammaproteobacteria</taxon>
        <taxon>Alteromonadales</taxon>
        <taxon>Alteromonadaceae</taxon>
        <taxon>Bowmanella</taxon>
    </lineage>
</organism>
<reference evidence="1 2" key="1">
    <citation type="submission" date="2021-03" db="EMBL/GenBank/DDBJ databases">
        <title>novel species isolated from a fishpond in China.</title>
        <authorList>
            <person name="Lu H."/>
            <person name="Cai Z."/>
        </authorList>
    </citation>
    <scope>NUCLEOTIDE SEQUENCE [LARGE SCALE GENOMIC DNA]</scope>
    <source>
        <strain evidence="1 2">Y57</strain>
    </source>
</reference>